<protein>
    <recommendedName>
        <fullName evidence="4">RNase H type-1 domain-containing protein</fullName>
    </recommendedName>
</protein>
<proteinExistence type="predicted"/>
<evidence type="ECO:0000256" key="1">
    <source>
        <dbReference type="SAM" id="MobiDB-lite"/>
    </source>
</evidence>
<gene>
    <name evidence="2" type="ORF">WISP_64875</name>
</gene>
<dbReference type="Proteomes" id="UP001145742">
    <property type="component" value="Unassembled WGS sequence"/>
</dbReference>
<comment type="caution">
    <text evidence="2">The sequence shown here is derived from an EMBL/GenBank/DDBJ whole genome shotgun (WGS) entry which is preliminary data.</text>
</comment>
<name>A0ABQ9DEF2_9PASS</name>
<sequence length="98" mass="11218">MTRKRQDRNTHPAEETELKIITNWPEGTNQESSRGLPHGQLQKQTEGHGGPSQVAELKAIQLALDITEQEKWTRLYLYTDSTLEILKNHPDATLCHML</sequence>
<evidence type="ECO:0000313" key="3">
    <source>
        <dbReference type="Proteomes" id="UP001145742"/>
    </source>
</evidence>
<dbReference type="EMBL" id="WHWB01033766">
    <property type="protein sequence ID" value="KAJ7417346.1"/>
    <property type="molecule type" value="Genomic_DNA"/>
</dbReference>
<evidence type="ECO:0000313" key="2">
    <source>
        <dbReference type="EMBL" id="KAJ7417346.1"/>
    </source>
</evidence>
<keyword evidence="3" id="KW-1185">Reference proteome</keyword>
<feature type="compositionally biased region" description="Basic and acidic residues" evidence="1">
    <location>
        <begin position="7"/>
        <end position="18"/>
    </location>
</feature>
<accession>A0ABQ9DEF2</accession>
<reference evidence="2" key="1">
    <citation type="submission" date="2019-10" db="EMBL/GenBank/DDBJ databases">
        <authorList>
            <person name="Soares A.E.R."/>
            <person name="Aleixo A."/>
            <person name="Schneider P."/>
            <person name="Miyaki C.Y."/>
            <person name="Schneider M.P."/>
            <person name="Mello C."/>
            <person name="Vasconcelos A.T.R."/>
        </authorList>
    </citation>
    <scope>NUCLEOTIDE SEQUENCE</scope>
    <source>
        <tissue evidence="2">Muscle</tissue>
    </source>
</reference>
<evidence type="ECO:0008006" key="4">
    <source>
        <dbReference type="Google" id="ProtNLM"/>
    </source>
</evidence>
<dbReference type="Gene3D" id="3.30.420.10">
    <property type="entry name" value="Ribonuclease H-like superfamily/Ribonuclease H"/>
    <property type="match status" value="1"/>
</dbReference>
<organism evidence="2 3">
    <name type="scientific">Willisornis vidua</name>
    <name type="common">Xingu scale-backed antbird</name>
    <dbReference type="NCBI Taxonomy" id="1566151"/>
    <lineage>
        <taxon>Eukaryota</taxon>
        <taxon>Metazoa</taxon>
        <taxon>Chordata</taxon>
        <taxon>Craniata</taxon>
        <taxon>Vertebrata</taxon>
        <taxon>Euteleostomi</taxon>
        <taxon>Archelosauria</taxon>
        <taxon>Archosauria</taxon>
        <taxon>Dinosauria</taxon>
        <taxon>Saurischia</taxon>
        <taxon>Theropoda</taxon>
        <taxon>Coelurosauria</taxon>
        <taxon>Aves</taxon>
        <taxon>Neognathae</taxon>
        <taxon>Neoaves</taxon>
        <taxon>Telluraves</taxon>
        <taxon>Australaves</taxon>
        <taxon>Passeriformes</taxon>
        <taxon>Thamnophilidae</taxon>
        <taxon>Willisornis</taxon>
    </lineage>
</organism>
<feature type="region of interest" description="Disordered" evidence="1">
    <location>
        <begin position="1"/>
        <end position="53"/>
    </location>
</feature>
<dbReference type="InterPro" id="IPR036397">
    <property type="entry name" value="RNaseH_sf"/>
</dbReference>